<dbReference type="RefSeq" id="XP_007747538.1">
    <property type="nucleotide sequence ID" value="XM_007749348.1"/>
</dbReference>
<dbReference type="OrthoDB" id="1879366at2759"/>
<evidence type="ECO:0000313" key="1">
    <source>
        <dbReference type="EMBL" id="EXJ68152.1"/>
    </source>
</evidence>
<dbReference type="Gene3D" id="3.90.180.10">
    <property type="entry name" value="Medium-chain alcohol dehydrogenases, catalytic domain"/>
    <property type="match status" value="1"/>
</dbReference>
<dbReference type="Gene3D" id="3.40.50.720">
    <property type="entry name" value="NAD(P)-binding Rossmann-like Domain"/>
    <property type="match status" value="1"/>
</dbReference>
<name>W9WJ34_9EURO</name>
<evidence type="ECO:0008006" key="3">
    <source>
        <dbReference type="Google" id="ProtNLM"/>
    </source>
</evidence>
<proteinExistence type="predicted"/>
<dbReference type="AlphaFoldDB" id="W9WJ34"/>
<dbReference type="Proteomes" id="UP000019471">
    <property type="component" value="Unassembled WGS sequence"/>
</dbReference>
<keyword evidence="2" id="KW-1185">Reference proteome</keyword>
<organism evidence="1 2">
    <name type="scientific">Cladophialophora psammophila CBS 110553</name>
    <dbReference type="NCBI Taxonomy" id="1182543"/>
    <lineage>
        <taxon>Eukaryota</taxon>
        <taxon>Fungi</taxon>
        <taxon>Dikarya</taxon>
        <taxon>Ascomycota</taxon>
        <taxon>Pezizomycotina</taxon>
        <taxon>Eurotiomycetes</taxon>
        <taxon>Chaetothyriomycetidae</taxon>
        <taxon>Chaetothyriales</taxon>
        <taxon>Herpotrichiellaceae</taxon>
        <taxon>Cladophialophora</taxon>
    </lineage>
</organism>
<reference evidence="1 2" key="1">
    <citation type="submission" date="2013-03" db="EMBL/GenBank/DDBJ databases">
        <title>The Genome Sequence of Cladophialophora psammophila CBS 110553.</title>
        <authorList>
            <consortium name="The Broad Institute Genomics Platform"/>
            <person name="Cuomo C."/>
            <person name="de Hoog S."/>
            <person name="Gorbushina A."/>
            <person name="Walker B."/>
            <person name="Young S.K."/>
            <person name="Zeng Q."/>
            <person name="Gargeya S."/>
            <person name="Fitzgerald M."/>
            <person name="Haas B."/>
            <person name="Abouelleil A."/>
            <person name="Allen A.W."/>
            <person name="Alvarado L."/>
            <person name="Arachchi H.M."/>
            <person name="Berlin A.M."/>
            <person name="Chapman S.B."/>
            <person name="Gainer-Dewar J."/>
            <person name="Goldberg J."/>
            <person name="Griggs A."/>
            <person name="Gujja S."/>
            <person name="Hansen M."/>
            <person name="Howarth C."/>
            <person name="Imamovic A."/>
            <person name="Ireland A."/>
            <person name="Larimer J."/>
            <person name="McCowan C."/>
            <person name="Murphy C."/>
            <person name="Pearson M."/>
            <person name="Poon T.W."/>
            <person name="Priest M."/>
            <person name="Roberts A."/>
            <person name="Saif S."/>
            <person name="Shea T."/>
            <person name="Sisk P."/>
            <person name="Sykes S."/>
            <person name="Wortman J."/>
            <person name="Nusbaum C."/>
            <person name="Birren B."/>
        </authorList>
    </citation>
    <scope>NUCLEOTIDE SEQUENCE [LARGE SCALE GENOMIC DNA]</scope>
    <source>
        <strain evidence="1 2">CBS 110553</strain>
    </source>
</reference>
<gene>
    <name evidence="1" type="ORF">A1O5_08767</name>
</gene>
<dbReference type="GeneID" id="19193465"/>
<accession>W9WJ34</accession>
<sequence>MSLRPLLRKDLLVRSNQTGTKRDMKEALQIFAASRVVPELEVVDLRDINVALDRIRHGEVMGKLVADLRGCGGST</sequence>
<dbReference type="STRING" id="1182543.W9WJ34"/>
<protein>
    <recommendedName>
        <fullName evidence="3">Alcohol dehydrogenase</fullName>
    </recommendedName>
</protein>
<dbReference type="HOGENOM" id="CLU_2722264_0_0_1"/>
<dbReference type="EMBL" id="AMGX01000014">
    <property type="protein sequence ID" value="EXJ68152.1"/>
    <property type="molecule type" value="Genomic_DNA"/>
</dbReference>
<comment type="caution">
    <text evidence="1">The sequence shown here is derived from an EMBL/GenBank/DDBJ whole genome shotgun (WGS) entry which is preliminary data.</text>
</comment>
<evidence type="ECO:0000313" key="2">
    <source>
        <dbReference type="Proteomes" id="UP000019471"/>
    </source>
</evidence>